<accession>A0A364NYY9</accession>
<name>A0A364NYY9_9PROT</name>
<feature type="region of interest" description="Disordered" evidence="1">
    <location>
        <begin position="1"/>
        <end position="23"/>
    </location>
</feature>
<evidence type="ECO:0000313" key="2">
    <source>
        <dbReference type="EMBL" id="RAU22298.1"/>
    </source>
</evidence>
<evidence type="ECO:0000256" key="1">
    <source>
        <dbReference type="SAM" id="MobiDB-lite"/>
    </source>
</evidence>
<evidence type="ECO:0000313" key="3">
    <source>
        <dbReference type="Proteomes" id="UP000251075"/>
    </source>
</evidence>
<gene>
    <name evidence="2" type="ORF">CU669_09245</name>
</gene>
<dbReference type="Proteomes" id="UP000251075">
    <property type="component" value="Unassembled WGS sequence"/>
</dbReference>
<proteinExistence type="predicted"/>
<dbReference type="AlphaFoldDB" id="A0A364NYY9"/>
<organism evidence="2 3">
    <name type="scientific">Paramagnetospirillum kuznetsovii</name>
    <dbReference type="NCBI Taxonomy" id="2053833"/>
    <lineage>
        <taxon>Bacteria</taxon>
        <taxon>Pseudomonadati</taxon>
        <taxon>Pseudomonadota</taxon>
        <taxon>Alphaproteobacteria</taxon>
        <taxon>Rhodospirillales</taxon>
        <taxon>Magnetospirillaceae</taxon>
        <taxon>Paramagnetospirillum</taxon>
    </lineage>
</organism>
<sequence>MDIANGQPIRDSHITQAASQMGKEPAQVRAMVDQVKGAFETQARSVVDRAGLHADDVFAWASQDQKGRDLMKQAIHDQAIKRTTSGYQKVAQAYLENLDTINPDALLNAQLGEGLKVKRSSNGKIVLETPKGELEYRSAIKAGLIKISKARR</sequence>
<dbReference type="OrthoDB" id="8020271at2"/>
<comment type="caution">
    <text evidence="2">The sequence shown here is derived from an EMBL/GenBank/DDBJ whole genome shotgun (WGS) entry which is preliminary data.</text>
</comment>
<reference evidence="2 3" key="1">
    <citation type="submission" date="2017-11" db="EMBL/GenBank/DDBJ databases">
        <title>Draft genome sequence of magnetotactic bacterium Magnetospirillum kuznetsovii LBB-42.</title>
        <authorList>
            <person name="Grouzdev D.S."/>
            <person name="Rysina M.S."/>
            <person name="Baslerov R.V."/>
            <person name="Koziaeva V."/>
        </authorList>
    </citation>
    <scope>NUCLEOTIDE SEQUENCE [LARGE SCALE GENOMIC DNA]</scope>
    <source>
        <strain evidence="2 3">LBB-42</strain>
    </source>
</reference>
<keyword evidence="3" id="KW-1185">Reference proteome</keyword>
<dbReference type="RefSeq" id="WP_112143963.1">
    <property type="nucleotide sequence ID" value="NZ_PGTO01000005.1"/>
</dbReference>
<dbReference type="EMBL" id="PGTO01000005">
    <property type="protein sequence ID" value="RAU22298.1"/>
    <property type="molecule type" value="Genomic_DNA"/>
</dbReference>
<protein>
    <submittedName>
        <fullName evidence="2">Uncharacterized protein</fullName>
    </submittedName>
</protein>